<reference evidence="1" key="1">
    <citation type="journal article" date="2021" name="New Phytol.">
        <title>Evolutionary innovations through gain and loss of genes in the ectomycorrhizal Boletales.</title>
        <authorList>
            <person name="Wu G."/>
            <person name="Miyauchi S."/>
            <person name="Morin E."/>
            <person name="Kuo A."/>
            <person name="Drula E."/>
            <person name="Varga T."/>
            <person name="Kohler A."/>
            <person name="Feng B."/>
            <person name="Cao Y."/>
            <person name="Lipzen A."/>
            <person name="Daum C."/>
            <person name="Hundley H."/>
            <person name="Pangilinan J."/>
            <person name="Johnson J."/>
            <person name="Barry K."/>
            <person name="LaButti K."/>
            <person name="Ng V."/>
            <person name="Ahrendt S."/>
            <person name="Min B."/>
            <person name="Choi I.G."/>
            <person name="Park H."/>
            <person name="Plett J.M."/>
            <person name="Magnuson J."/>
            <person name="Spatafora J.W."/>
            <person name="Nagy L.G."/>
            <person name="Henrissat B."/>
            <person name="Grigoriev I.V."/>
            <person name="Yang Z.L."/>
            <person name="Xu J."/>
            <person name="Martin F.M."/>
        </authorList>
    </citation>
    <scope>NUCLEOTIDE SEQUENCE</scope>
    <source>
        <strain evidence="1">ATCC 28755</strain>
    </source>
</reference>
<protein>
    <submittedName>
        <fullName evidence="1">Uncharacterized protein</fullName>
    </submittedName>
</protein>
<name>A0ACB7ZYR0_9AGAM</name>
<evidence type="ECO:0000313" key="2">
    <source>
        <dbReference type="Proteomes" id="UP000790377"/>
    </source>
</evidence>
<proteinExistence type="predicted"/>
<dbReference type="Proteomes" id="UP000790377">
    <property type="component" value="Unassembled WGS sequence"/>
</dbReference>
<comment type="caution">
    <text evidence="1">The sequence shown here is derived from an EMBL/GenBank/DDBJ whole genome shotgun (WGS) entry which is preliminary data.</text>
</comment>
<organism evidence="1 2">
    <name type="scientific">Hygrophoropsis aurantiaca</name>
    <dbReference type="NCBI Taxonomy" id="72124"/>
    <lineage>
        <taxon>Eukaryota</taxon>
        <taxon>Fungi</taxon>
        <taxon>Dikarya</taxon>
        <taxon>Basidiomycota</taxon>
        <taxon>Agaricomycotina</taxon>
        <taxon>Agaricomycetes</taxon>
        <taxon>Agaricomycetidae</taxon>
        <taxon>Boletales</taxon>
        <taxon>Coniophorineae</taxon>
        <taxon>Hygrophoropsidaceae</taxon>
        <taxon>Hygrophoropsis</taxon>
    </lineage>
</organism>
<evidence type="ECO:0000313" key="1">
    <source>
        <dbReference type="EMBL" id="KAH7905488.1"/>
    </source>
</evidence>
<dbReference type="EMBL" id="MU268180">
    <property type="protein sequence ID" value="KAH7905488.1"/>
    <property type="molecule type" value="Genomic_DNA"/>
</dbReference>
<sequence length="284" mass="32096">MPTSEYTTTASRKALSCAEIISEILSSLPLPDVIQRSIQVNRIFQSEAKHTAVSRFASIVRPYVADHVHALVDLLRENRSLIVGSCALKMLLSDEGWEPRNLNILVPRNNVNIFLTFFNSKHYSPTQIPVAPHLVHYASRAFFCEHSSQKPIIITESIDDSVLTPLLASTCTAEFICMTGGGLADIYPHLSSRRIALRSSRTIKEPTSFSKSLMERGFDVKSSSEYMPHDVCPIVWRRINGLRGIWIKDWDASNSVKDIFLGEHHRWCLDTQCLNPECLRSRDI</sequence>
<gene>
    <name evidence="1" type="ORF">BJ138DRAFT_1118426</name>
</gene>
<accession>A0ACB7ZYR0</accession>
<keyword evidence="2" id="KW-1185">Reference proteome</keyword>